<feature type="compositionally biased region" description="Basic residues" evidence="1">
    <location>
        <begin position="145"/>
        <end position="154"/>
    </location>
</feature>
<dbReference type="EMBL" id="GDQN01004022">
    <property type="protein sequence ID" value="JAT87032.1"/>
    <property type="molecule type" value="Transcribed_RNA"/>
</dbReference>
<feature type="region of interest" description="Disordered" evidence="1">
    <location>
        <begin position="130"/>
        <end position="200"/>
    </location>
</feature>
<accession>A0A1E1WJ71</accession>
<proteinExistence type="predicted"/>
<feature type="non-terminal residue" evidence="2">
    <location>
        <position position="1"/>
    </location>
</feature>
<reference evidence="2" key="1">
    <citation type="submission" date="2015-09" db="EMBL/GenBank/DDBJ databases">
        <title>De novo assembly of Pectinophora gossypiella (Pink Bollworm) gut transcriptome.</title>
        <authorList>
            <person name="Tassone E.E."/>
        </authorList>
    </citation>
    <scope>NUCLEOTIDE SEQUENCE</scope>
</reference>
<dbReference type="AlphaFoldDB" id="A0A1E1WJ71"/>
<evidence type="ECO:0000313" key="2">
    <source>
        <dbReference type="EMBL" id="JAT87032.1"/>
    </source>
</evidence>
<gene>
    <name evidence="2" type="ORF">g.4640</name>
</gene>
<protein>
    <submittedName>
        <fullName evidence="2">Uncharacterized protein</fullName>
    </submittedName>
</protein>
<feature type="compositionally biased region" description="Basic and acidic residues" evidence="1">
    <location>
        <begin position="188"/>
        <end position="200"/>
    </location>
</feature>
<name>A0A1E1WJ71_PECGO</name>
<organism evidence="2">
    <name type="scientific">Pectinophora gossypiella</name>
    <name type="common">Cotton pink bollworm</name>
    <name type="synonym">Depressaria gossypiella</name>
    <dbReference type="NCBI Taxonomy" id="13191"/>
    <lineage>
        <taxon>Eukaryota</taxon>
        <taxon>Metazoa</taxon>
        <taxon>Ecdysozoa</taxon>
        <taxon>Arthropoda</taxon>
        <taxon>Hexapoda</taxon>
        <taxon>Insecta</taxon>
        <taxon>Pterygota</taxon>
        <taxon>Neoptera</taxon>
        <taxon>Endopterygota</taxon>
        <taxon>Lepidoptera</taxon>
        <taxon>Glossata</taxon>
        <taxon>Ditrysia</taxon>
        <taxon>Gelechioidea</taxon>
        <taxon>Gelechiidae</taxon>
        <taxon>Apatetrinae</taxon>
        <taxon>Pectinophora</taxon>
    </lineage>
</organism>
<dbReference type="OrthoDB" id="435460at2759"/>
<feature type="compositionally biased region" description="Polar residues" evidence="1">
    <location>
        <begin position="168"/>
        <end position="178"/>
    </location>
</feature>
<sequence>ERLQNGPVQSMEAKPPPLQRIEHPFLKGNKCYNVTSQQSHSQHTLDEFPVKELIIDEEDVLLLRNYIVRNKTNIDIDRFDRDDGYKTRVFFKINPLVRVRRSEHIDNMLRDPDNKQATLQFARQLGLRSTADSDSDIARDMARDKRPRRTRAASRRLVPGDDGHHTGTRATNKNATEVSDSDESDMFTLERYRRRGSDEE</sequence>
<feature type="non-terminal residue" evidence="2">
    <location>
        <position position="200"/>
    </location>
</feature>
<evidence type="ECO:0000256" key="1">
    <source>
        <dbReference type="SAM" id="MobiDB-lite"/>
    </source>
</evidence>